<sequence length="1463" mass="156951">MSERPETSVAIDEPRIDSSQPGGNRLLRRIFKVLLVGALVLYFGATLAILSLRYVVLPDIGLARPRLETELSQALHAQVRIARISARWTGLQPGLDIEGLTITNARGIEALKIPHANAQLAWESFVRLQLVFSRLVVDSPDVLIERDAQGGLSIGGVHLAFKGKRNRAFPNWLLSQRAIVLRGGTLRWRDQMRDAPELTLYDIRFALLNDGRSHEIGLQAQPDNYVLHGPLDFRANFRSALFGQVGDASGWDGTAYAQAGPLDLHVASQYMALPITVDAGSVGGRIWFDFSDGRLSQARGAISGHTLALELVKDRPVLSLPAAELHYDLEQDNEGAIFNVHQLALEFGGETPLSDGTPLIRRLDVQRLSAAYQGPNLGRRALATASGAEASKAIAAHGERFSIDGDAMDVGLLADIARTLPLPDPVAEALERFEPRGILRDYAIAFARPAPSTEQAEMAQRNNKVQAIEHVRFKAAFEGLGVSAQMPKPGLNAHHHPYSGLPGFNNLRGAIDADEGKGALDLDAANASITIRGLFDEPELDFDQLAGRTTWSIKDTADPNQPAIDVKIERLRFANDDAHGALSAAYRKSAPGRGWLDLDAGLDELSVARVPRYLPTSISDKLRAYLGHALVGGTGRRATIAIHGNLDEFPYARPEQHGQFRIEAPFTSARFDPSPWPAKRTSFGKLESWPPFEDIDGRFLIDNHLLRFDIAAGRYRGIKVDAVRGEIADLSDRSRPLTIEGNAHGPLGDMLAYLNESPIPDSVDRMTEKIRATGDARLLFTLAVPRGEPHGQLQTKGRVTLDGNDLTYANLPTVTHLGGPVDFTGRSVHMSGVDGQFLGGPVHGTGGLNEDGSVAVDLEGRVGIDALRSLANTPRANGIFDRLNGTVPYTLTARAAPHTIPDLSVKSNLEGLAIDLPAPAHKTPGETWPTVASLHRVSGGPGTDPNQSVSQIDITSGKLAASYVIQGVAHPVALKGALGVDKPATLPSEGVVAAVDLATLDLDQWRVAINTMLHPNSTPTRNAPPPAPLPATANGNDSGTISASAEAPTAASGAEADGHPGAEAEAGMSAGQSFMPTRIAAHVETLTLLKRHWENVVLGASHDGDVWQANLASNQVSGHVSWRAPAHGAHGELDARLAKLEIPKVTENDVVGRMLERQSSEFPAVDLQVDDLIVYGRSLGKLTVNARNTNIDDEPVWLLDRLELDNPAATLTATGNWRTSRRARFMSPGEDFDNDDPAIPRRTVLDFKLDVHDAGALLTNLGLPRTIENGKGTLAGKVGWRSGPTSINYPTLNGTLSADLSGGTLVKVDPGVAKLLGLLSLQTLLKVLTLNFHDVTGHGLAFDSITATGTIHDGVARTDDFKLVTQPARATMTGTINLVDREESLHVKVIPTLNFGAASVAVAIVNPLLGLATFAGQYLLSESISNTFARDYEVTGPWHKPKIERIHPDGGKMAQPVTEESAN</sequence>
<dbReference type="InterPro" id="IPR011836">
    <property type="entry name" value="YhdP"/>
</dbReference>
<comment type="caution">
    <text evidence="4">The sequence shown here is derived from an EMBL/GenBank/DDBJ whole genome shotgun (WGS) entry which is preliminary data.</text>
</comment>
<keyword evidence="2" id="KW-0472">Membrane</keyword>
<feature type="region of interest" description="Disordered" evidence="1">
    <location>
        <begin position="1014"/>
        <end position="1067"/>
    </location>
</feature>
<evidence type="ECO:0000259" key="3">
    <source>
        <dbReference type="Pfam" id="PF13116"/>
    </source>
</evidence>
<evidence type="ECO:0000256" key="2">
    <source>
        <dbReference type="SAM" id="Phobius"/>
    </source>
</evidence>
<feature type="compositionally biased region" description="Low complexity" evidence="1">
    <location>
        <begin position="1030"/>
        <end position="1055"/>
    </location>
</feature>
<dbReference type="InterPro" id="IPR025263">
    <property type="entry name" value="YhdP_central"/>
</dbReference>
<feature type="region of interest" description="Disordered" evidence="1">
    <location>
        <begin position="1444"/>
        <end position="1463"/>
    </location>
</feature>
<keyword evidence="5" id="KW-1185">Reference proteome</keyword>
<feature type="transmembrane region" description="Helical" evidence="2">
    <location>
        <begin position="33"/>
        <end position="56"/>
    </location>
</feature>
<keyword evidence="2" id="KW-0812">Transmembrane</keyword>
<accession>A0A494XDN7</accession>
<gene>
    <name evidence="4" type="ORF">D7S86_21685</name>
</gene>
<dbReference type="Proteomes" id="UP000270342">
    <property type="component" value="Unassembled WGS sequence"/>
</dbReference>
<evidence type="ECO:0000313" key="5">
    <source>
        <dbReference type="Proteomes" id="UP000270342"/>
    </source>
</evidence>
<dbReference type="PANTHER" id="PTHR38690">
    <property type="entry name" value="PROTEASE-RELATED"/>
    <property type="match status" value="1"/>
</dbReference>
<proteinExistence type="predicted"/>
<dbReference type="PANTHER" id="PTHR38690:SF1">
    <property type="entry name" value="PROTEASE"/>
    <property type="match status" value="1"/>
</dbReference>
<evidence type="ECO:0000313" key="4">
    <source>
        <dbReference type="EMBL" id="RKP48618.1"/>
    </source>
</evidence>
<keyword evidence="2" id="KW-1133">Transmembrane helix</keyword>
<dbReference type="OrthoDB" id="8521382at2"/>
<dbReference type="Pfam" id="PF13116">
    <property type="entry name" value="YhdP"/>
    <property type="match status" value="1"/>
</dbReference>
<dbReference type="NCBIfam" id="TIGR02099">
    <property type="entry name" value="YhdP family protein"/>
    <property type="match status" value="1"/>
</dbReference>
<dbReference type="EMBL" id="RBZU01000011">
    <property type="protein sequence ID" value="RKP48618.1"/>
    <property type="molecule type" value="Genomic_DNA"/>
</dbReference>
<name>A0A494XDN7_9BURK</name>
<protein>
    <submittedName>
        <fullName evidence="4">TIGR02099 family protein</fullName>
    </submittedName>
</protein>
<organism evidence="4 5">
    <name type="scientific">Pararobbsia silviterrae</name>
    <dbReference type="NCBI Taxonomy" id="1792498"/>
    <lineage>
        <taxon>Bacteria</taxon>
        <taxon>Pseudomonadati</taxon>
        <taxon>Pseudomonadota</taxon>
        <taxon>Betaproteobacteria</taxon>
        <taxon>Burkholderiales</taxon>
        <taxon>Burkholderiaceae</taxon>
        <taxon>Pararobbsia</taxon>
    </lineage>
</organism>
<reference evidence="4 5" key="1">
    <citation type="submission" date="2018-10" db="EMBL/GenBank/DDBJ databases">
        <title>Robbsia sp. DHC34, isolated from soil.</title>
        <authorList>
            <person name="Gao Z.-H."/>
            <person name="Qiu L.-H."/>
        </authorList>
    </citation>
    <scope>NUCLEOTIDE SEQUENCE [LARGE SCALE GENOMIC DNA]</scope>
    <source>
        <strain evidence="4 5">DHC34</strain>
    </source>
</reference>
<evidence type="ECO:0000256" key="1">
    <source>
        <dbReference type="SAM" id="MobiDB-lite"/>
    </source>
</evidence>
<dbReference type="RefSeq" id="WP_121089214.1">
    <property type="nucleotide sequence ID" value="NZ_RBZU01000011.1"/>
</dbReference>
<feature type="domain" description="YhdP central" evidence="3">
    <location>
        <begin position="27"/>
        <end position="1443"/>
    </location>
</feature>